<feature type="region of interest" description="Disordered" evidence="1">
    <location>
        <begin position="1"/>
        <end position="21"/>
    </location>
</feature>
<organism evidence="4">
    <name type="scientific">Enterobius vermicularis</name>
    <name type="common">Human pinworm</name>
    <dbReference type="NCBI Taxonomy" id="51028"/>
    <lineage>
        <taxon>Eukaryota</taxon>
        <taxon>Metazoa</taxon>
        <taxon>Ecdysozoa</taxon>
        <taxon>Nematoda</taxon>
        <taxon>Chromadorea</taxon>
        <taxon>Rhabditida</taxon>
        <taxon>Spirurina</taxon>
        <taxon>Oxyuridomorpha</taxon>
        <taxon>Oxyuroidea</taxon>
        <taxon>Oxyuridae</taxon>
        <taxon>Enterobius</taxon>
    </lineage>
</organism>
<dbReference type="AlphaFoldDB" id="A0A0N4UU26"/>
<reference evidence="2 3" key="2">
    <citation type="submission" date="2018-10" db="EMBL/GenBank/DDBJ databases">
        <authorList>
            <consortium name="Pathogen Informatics"/>
        </authorList>
    </citation>
    <scope>NUCLEOTIDE SEQUENCE [LARGE SCALE GENOMIC DNA]</scope>
</reference>
<name>A0A0N4UU26_ENTVE</name>
<evidence type="ECO:0000313" key="2">
    <source>
        <dbReference type="EMBL" id="VDD85448.1"/>
    </source>
</evidence>
<dbReference type="SUPFAM" id="SSF47459">
    <property type="entry name" value="HLH, helix-loop-helix DNA-binding domain"/>
    <property type="match status" value="1"/>
</dbReference>
<keyword evidence="3" id="KW-1185">Reference proteome</keyword>
<proteinExistence type="predicted"/>
<dbReference type="OrthoDB" id="10047910at2759"/>
<dbReference type="Proteomes" id="UP000274131">
    <property type="component" value="Unassembled WGS sequence"/>
</dbReference>
<dbReference type="WBParaSite" id="EVEC_0000086701-mRNA-1">
    <property type="protein sequence ID" value="EVEC_0000086701-mRNA-1"/>
    <property type="gene ID" value="EVEC_0000086701"/>
</dbReference>
<sequence length="126" mass="14693">MRNSDRASSSSSSSTDSETELHTCLSLSRRQRFQKLSKERRECRETFATLRRLVNAQEGLTQLELLQKIIDYISELQAVLNRNDRDMKEDKENYETVQLLANHSRNCAAVSLNSKEFQRELRRING</sequence>
<reference evidence="4" key="1">
    <citation type="submission" date="2017-02" db="UniProtKB">
        <authorList>
            <consortium name="WormBaseParasite"/>
        </authorList>
    </citation>
    <scope>IDENTIFICATION</scope>
</reference>
<dbReference type="InterPro" id="IPR036638">
    <property type="entry name" value="HLH_DNA-bd_sf"/>
</dbReference>
<gene>
    <name evidence="2" type="ORF">EVEC_LOCUS591</name>
</gene>
<evidence type="ECO:0000313" key="3">
    <source>
        <dbReference type="Proteomes" id="UP000274131"/>
    </source>
</evidence>
<dbReference type="GO" id="GO:0046983">
    <property type="term" value="F:protein dimerization activity"/>
    <property type="evidence" value="ECO:0007669"/>
    <property type="project" value="InterPro"/>
</dbReference>
<evidence type="ECO:0000313" key="4">
    <source>
        <dbReference type="WBParaSite" id="EVEC_0000086701-mRNA-1"/>
    </source>
</evidence>
<evidence type="ECO:0000256" key="1">
    <source>
        <dbReference type="SAM" id="MobiDB-lite"/>
    </source>
</evidence>
<protein>
    <submittedName>
        <fullName evidence="4">BHLH domain-containing protein</fullName>
    </submittedName>
</protein>
<accession>A0A0N4UU26</accession>
<dbReference type="Gene3D" id="4.10.280.10">
    <property type="entry name" value="Helix-loop-helix DNA-binding domain"/>
    <property type="match status" value="1"/>
</dbReference>
<dbReference type="EMBL" id="UXUI01001465">
    <property type="protein sequence ID" value="VDD85448.1"/>
    <property type="molecule type" value="Genomic_DNA"/>
</dbReference>